<name>A0A8S1ISE5_9CHLO</name>
<comment type="caution">
    <text evidence="1">The sequence shown here is derived from an EMBL/GenBank/DDBJ whole genome shotgun (WGS) entry which is preliminary data.</text>
</comment>
<dbReference type="Proteomes" id="UP000708148">
    <property type="component" value="Unassembled WGS sequence"/>
</dbReference>
<evidence type="ECO:0000313" key="1">
    <source>
        <dbReference type="EMBL" id="CAD7696449.1"/>
    </source>
</evidence>
<gene>
    <name evidence="1" type="ORF">OSTQU699_LOCUS1810</name>
</gene>
<dbReference type="AlphaFoldDB" id="A0A8S1ISE5"/>
<reference evidence="1" key="1">
    <citation type="submission" date="2020-12" db="EMBL/GenBank/DDBJ databases">
        <authorList>
            <person name="Iha C."/>
        </authorList>
    </citation>
    <scope>NUCLEOTIDE SEQUENCE</scope>
</reference>
<sequence>MKWFLKDTDDPFCVYQKDVLLCSDREGEDCADDCEIKRTLTALTSTEECVPGEEVLLELGYEEGSNLKQRVGNGIAVCPTLQSSEQCLNYL</sequence>
<keyword evidence="2" id="KW-1185">Reference proteome</keyword>
<accession>A0A8S1ISE5</accession>
<protein>
    <submittedName>
        <fullName evidence="1">Uncharacterized protein</fullName>
    </submittedName>
</protein>
<organism evidence="1 2">
    <name type="scientific">Ostreobium quekettii</name>
    <dbReference type="NCBI Taxonomy" id="121088"/>
    <lineage>
        <taxon>Eukaryota</taxon>
        <taxon>Viridiplantae</taxon>
        <taxon>Chlorophyta</taxon>
        <taxon>core chlorophytes</taxon>
        <taxon>Ulvophyceae</taxon>
        <taxon>TCBD clade</taxon>
        <taxon>Bryopsidales</taxon>
        <taxon>Ostreobineae</taxon>
        <taxon>Ostreobiaceae</taxon>
        <taxon>Ostreobium</taxon>
    </lineage>
</organism>
<evidence type="ECO:0000313" key="2">
    <source>
        <dbReference type="Proteomes" id="UP000708148"/>
    </source>
</evidence>
<dbReference type="EMBL" id="CAJHUC010000480">
    <property type="protein sequence ID" value="CAD7696449.1"/>
    <property type="molecule type" value="Genomic_DNA"/>
</dbReference>
<proteinExistence type="predicted"/>